<keyword evidence="2" id="KW-1185">Reference proteome</keyword>
<name>A0A392VJL7_9FABA</name>
<reference evidence="1 2" key="1">
    <citation type="journal article" date="2018" name="Front. Plant Sci.">
        <title>Red Clover (Trifolium pratense) and Zigzag Clover (T. medium) - A Picture of Genomic Similarities and Differences.</title>
        <authorList>
            <person name="Dluhosova J."/>
            <person name="Istvanek J."/>
            <person name="Nedelnik J."/>
            <person name="Repkova J."/>
        </authorList>
    </citation>
    <scope>NUCLEOTIDE SEQUENCE [LARGE SCALE GENOMIC DNA]</scope>
    <source>
        <strain evidence="2">cv. 10/8</strain>
        <tissue evidence="1">Leaf</tissue>
    </source>
</reference>
<sequence length="63" mass="6398">MIWSSSDDLVVAGTLSSTESDDLSSDSVICSCYDEHVVAGTLSSTVGDPISAGEKTGILFAGI</sequence>
<feature type="non-terminal residue" evidence="1">
    <location>
        <position position="63"/>
    </location>
</feature>
<protein>
    <submittedName>
        <fullName evidence="1">Uncharacterized protein</fullName>
    </submittedName>
</protein>
<proteinExistence type="predicted"/>
<dbReference type="AlphaFoldDB" id="A0A392VJL7"/>
<dbReference type="EMBL" id="LXQA011196974">
    <property type="protein sequence ID" value="MCI88584.1"/>
    <property type="molecule type" value="Genomic_DNA"/>
</dbReference>
<evidence type="ECO:0000313" key="2">
    <source>
        <dbReference type="Proteomes" id="UP000265520"/>
    </source>
</evidence>
<dbReference type="Proteomes" id="UP000265520">
    <property type="component" value="Unassembled WGS sequence"/>
</dbReference>
<evidence type="ECO:0000313" key="1">
    <source>
        <dbReference type="EMBL" id="MCI88584.1"/>
    </source>
</evidence>
<accession>A0A392VJL7</accession>
<comment type="caution">
    <text evidence="1">The sequence shown here is derived from an EMBL/GenBank/DDBJ whole genome shotgun (WGS) entry which is preliminary data.</text>
</comment>
<organism evidence="1 2">
    <name type="scientific">Trifolium medium</name>
    <dbReference type="NCBI Taxonomy" id="97028"/>
    <lineage>
        <taxon>Eukaryota</taxon>
        <taxon>Viridiplantae</taxon>
        <taxon>Streptophyta</taxon>
        <taxon>Embryophyta</taxon>
        <taxon>Tracheophyta</taxon>
        <taxon>Spermatophyta</taxon>
        <taxon>Magnoliopsida</taxon>
        <taxon>eudicotyledons</taxon>
        <taxon>Gunneridae</taxon>
        <taxon>Pentapetalae</taxon>
        <taxon>rosids</taxon>
        <taxon>fabids</taxon>
        <taxon>Fabales</taxon>
        <taxon>Fabaceae</taxon>
        <taxon>Papilionoideae</taxon>
        <taxon>50 kb inversion clade</taxon>
        <taxon>NPAAA clade</taxon>
        <taxon>Hologalegina</taxon>
        <taxon>IRL clade</taxon>
        <taxon>Trifolieae</taxon>
        <taxon>Trifolium</taxon>
    </lineage>
</organism>